<dbReference type="Proteomes" id="UP000315349">
    <property type="component" value="Chromosome"/>
</dbReference>
<gene>
    <name evidence="1" type="ORF">Spb1_16390</name>
</gene>
<protein>
    <submittedName>
        <fullName evidence="1">Uncharacterized protein</fullName>
    </submittedName>
</protein>
<keyword evidence="2" id="KW-1185">Reference proteome</keyword>
<dbReference type="KEGG" id="peh:Spb1_16390"/>
<dbReference type="EMBL" id="CP036299">
    <property type="protein sequence ID" value="QDV29724.1"/>
    <property type="molecule type" value="Genomic_DNA"/>
</dbReference>
<reference evidence="1 2" key="1">
    <citation type="submission" date="2019-02" db="EMBL/GenBank/DDBJ databases">
        <title>Deep-cultivation of Planctomycetes and their phenomic and genomic characterization uncovers novel biology.</title>
        <authorList>
            <person name="Wiegand S."/>
            <person name="Jogler M."/>
            <person name="Boedeker C."/>
            <person name="Pinto D."/>
            <person name="Vollmers J."/>
            <person name="Rivas-Marin E."/>
            <person name="Kohn T."/>
            <person name="Peeters S.H."/>
            <person name="Heuer A."/>
            <person name="Rast P."/>
            <person name="Oberbeckmann S."/>
            <person name="Bunk B."/>
            <person name="Jeske O."/>
            <person name="Meyerdierks A."/>
            <person name="Storesund J.E."/>
            <person name="Kallscheuer N."/>
            <person name="Luecker S."/>
            <person name="Lage O.M."/>
            <person name="Pohl T."/>
            <person name="Merkel B.J."/>
            <person name="Hornburger P."/>
            <person name="Mueller R.-W."/>
            <person name="Bruemmer F."/>
            <person name="Labrenz M."/>
            <person name="Spormann A.M."/>
            <person name="Op den Camp H."/>
            <person name="Overmann J."/>
            <person name="Amann R."/>
            <person name="Jetten M.S.M."/>
            <person name="Mascher T."/>
            <person name="Medema M.H."/>
            <person name="Devos D.P."/>
            <person name="Kaster A.-K."/>
            <person name="Ovreas L."/>
            <person name="Rohde M."/>
            <person name="Galperin M.Y."/>
            <person name="Jogler C."/>
        </authorList>
    </citation>
    <scope>NUCLEOTIDE SEQUENCE [LARGE SCALE GENOMIC DNA]</scope>
    <source>
        <strain evidence="1 2">Spb1</strain>
    </source>
</reference>
<organism evidence="1 2">
    <name type="scientific">Planctopirus ephydatiae</name>
    <dbReference type="NCBI Taxonomy" id="2528019"/>
    <lineage>
        <taxon>Bacteria</taxon>
        <taxon>Pseudomonadati</taxon>
        <taxon>Planctomycetota</taxon>
        <taxon>Planctomycetia</taxon>
        <taxon>Planctomycetales</taxon>
        <taxon>Planctomycetaceae</taxon>
        <taxon>Planctopirus</taxon>
    </lineage>
</organism>
<sequence>MDITDFSQGFLGTAGASETEDVCTFKYDNQVSHFEMQTLHYRVGRHLL</sequence>
<accession>A0A518GMF2</accession>
<dbReference type="AlphaFoldDB" id="A0A518GMF2"/>
<evidence type="ECO:0000313" key="1">
    <source>
        <dbReference type="EMBL" id="QDV29724.1"/>
    </source>
</evidence>
<evidence type="ECO:0000313" key="2">
    <source>
        <dbReference type="Proteomes" id="UP000315349"/>
    </source>
</evidence>
<name>A0A518GMF2_9PLAN</name>
<proteinExistence type="predicted"/>